<evidence type="ECO:0000256" key="1">
    <source>
        <dbReference type="ARBA" id="ARBA00010992"/>
    </source>
</evidence>
<evidence type="ECO:0000256" key="2">
    <source>
        <dbReference type="ARBA" id="ARBA00022448"/>
    </source>
</evidence>
<comment type="similarity">
    <text evidence="1">Belongs to the major facilitator superfamily. Sugar transporter (TC 2.A.1.1) family.</text>
</comment>
<dbReference type="STRING" id="3476.A0A2P5CKH9"/>
<accession>A0A2P5CKH9</accession>
<keyword evidence="3" id="KW-0812">Transmembrane</keyword>
<keyword evidence="3" id="KW-0472">Membrane</keyword>
<feature type="non-terminal residue" evidence="4">
    <location>
        <position position="1"/>
    </location>
</feature>
<evidence type="ECO:0000313" key="4">
    <source>
        <dbReference type="EMBL" id="PON61557.1"/>
    </source>
</evidence>
<name>A0A2P5CKH9_PARAD</name>
<dbReference type="InterPro" id="IPR036259">
    <property type="entry name" value="MFS_trans_sf"/>
</dbReference>
<keyword evidence="2" id="KW-0813">Transport</keyword>
<comment type="caution">
    <text evidence="4">The sequence shown here is derived from an EMBL/GenBank/DDBJ whole genome shotgun (WGS) entry which is preliminary data.</text>
</comment>
<dbReference type="EMBL" id="JXTB01000120">
    <property type="protein sequence ID" value="PON61557.1"/>
    <property type="molecule type" value="Genomic_DNA"/>
</dbReference>
<dbReference type="Gene3D" id="1.20.1250.20">
    <property type="entry name" value="MFS general substrate transporter like domains"/>
    <property type="match status" value="1"/>
</dbReference>
<dbReference type="Proteomes" id="UP000237105">
    <property type="component" value="Unassembled WGS sequence"/>
</dbReference>
<evidence type="ECO:0008006" key="6">
    <source>
        <dbReference type="Google" id="ProtNLM"/>
    </source>
</evidence>
<proteinExistence type="inferred from homology"/>
<dbReference type="PANTHER" id="PTHR23500">
    <property type="entry name" value="SOLUTE CARRIER FAMILY 2, FACILITATED GLUCOSE TRANSPORTER"/>
    <property type="match status" value="1"/>
</dbReference>
<evidence type="ECO:0000313" key="5">
    <source>
        <dbReference type="Proteomes" id="UP000237105"/>
    </source>
</evidence>
<gene>
    <name evidence="4" type="ORF">PanWU01x14_144730</name>
</gene>
<organism evidence="4 5">
    <name type="scientific">Parasponia andersonii</name>
    <name type="common">Sponia andersonii</name>
    <dbReference type="NCBI Taxonomy" id="3476"/>
    <lineage>
        <taxon>Eukaryota</taxon>
        <taxon>Viridiplantae</taxon>
        <taxon>Streptophyta</taxon>
        <taxon>Embryophyta</taxon>
        <taxon>Tracheophyta</taxon>
        <taxon>Spermatophyta</taxon>
        <taxon>Magnoliopsida</taxon>
        <taxon>eudicotyledons</taxon>
        <taxon>Gunneridae</taxon>
        <taxon>Pentapetalae</taxon>
        <taxon>rosids</taxon>
        <taxon>fabids</taxon>
        <taxon>Rosales</taxon>
        <taxon>Cannabaceae</taxon>
        <taxon>Parasponia</taxon>
    </lineage>
</organism>
<dbReference type="AlphaFoldDB" id="A0A2P5CKH9"/>
<reference evidence="5" key="1">
    <citation type="submission" date="2016-06" db="EMBL/GenBank/DDBJ databases">
        <title>Parallel loss of symbiosis genes in relatives of nitrogen-fixing non-legume Parasponia.</title>
        <authorList>
            <person name="Van Velzen R."/>
            <person name="Holmer R."/>
            <person name="Bu F."/>
            <person name="Rutten L."/>
            <person name="Van Zeijl A."/>
            <person name="Liu W."/>
            <person name="Santuari L."/>
            <person name="Cao Q."/>
            <person name="Sharma T."/>
            <person name="Shen D."/>
            <person name="Roswanjaya Y."/>
            <person name="Wardhani T."/>
            <person name="Kalhor M.S."/>
            <person name="Jansen J."/>
            <person name="Van den Hoogen J."/>
            <person name="Gungor B."/>
            <person name="Hartog M."/>
            <person name="Hontelez J."/>
            <person name="Verver J."/>
            <person name="Yang W.-C."/>
            <person name="Schijlen E."/>
            <person name="Repin R."/>
            <person name="Schilthuizen M."/>
            <person name="Schranz E."/>
            <person name="Heidstra R."/>
            <person name="Miyata K."/>
            <person name="Fedorova E."/>
            <person name="Kohlen W."/>
            <person name="Bisseling T."/>
            <person name="Smit S."/>
            <person name="Geurts R."/>
        </authorList>
    </citation>
    <scope>NUCLEOTIDE SEQUENCE [LARGE SCALE GENOMIC DNA]</scope>
    <source>
        <strain evidence="5">cv. WU1-14</strain>
    </source>
</reference>
<keyword evidence="3" id="KW-1133">Transmembrane helix</keyword>
<keyword evidence="5" id="KW-1185">Reference proteome</keyword>
<dbReference type="OrthoDB" id="1737645at2759"/>
<feature type="transmembrane region" description="Helical" evidence="3">
    <location>
        <begin position="13"/>
        <end position="32"/>
    </location>
</feature>
<dbReference type="InterPro" id="IPR045262">
    <property type="entry name" value="STP/PLT_plant"/>
</dbReference>
<evidence type="ECO:0000256" key="3">
    <source>
        <dbReference type="SAM" id="Phobius"/>
    </source>
</evidence>
<dbReference type="GO" id="GO:0015144">
    <property type="term" value="F:carbohydrate transmembrane transporter activity"/>
    <property type="evidence" value="ECO:0007669"/>
    <property type="project" value="InterPro"/>
</dbReference>
<dbReference type="PANTHER" id="PTHR23500:SF44">
    <property type="entry name" value="SUGAR TRANSPORT PROTEIN 5"/>
    <property type="match status" value="1"/>
</dbReference>
<protein>
    <recommendedName>
        <fullName evidence="6">Major facilitator, sugar transporter-like</fullName>
    </recommendedName>
</protein>
<sequence>TNPTLCHFKYGTFVFYEGWLVAMTIFIALLLPDTKGVPLDSMFAVSERHWYLGRFVEGQALPQQGNSH</sequence>